<accession>A0A6A5QK61</accession>
<dbReference type="GO" id="GO:0005975">
    <property type="term" value="P:carbohydrate metabolic process"/>
    <property type="evidence" value="ECO:0007669"/>
    <property type="project" value="InterPro"/>
</dbReference>
<gene>
    <name evidence="6" type="ORF">BDU57DRAFT_549926</name>
</gene>
<dbReference type="InterPro" id="IPR008979">
    <property type="entry name" value="Galactose-bd-like_sf"/>
</dbReference>
<dbReference type="SUPFAM" id="SSF49785">
    <property type="entry name" value="Galactose-binding domain-like"/>
    <property type="match status" value="1"/>
</dbReference>
<evidence type="ECO:0000256" key="4">
    <source>
        <dbReference type="RuleBase" id="RU361187"/>
    </source>
</evidence>
<evidence type="ECO:0000313" key="7">
    <source>
        <dbReference type="Proteomes" id="UP000800096"/>
    </source>
</evidence>
<reference evidence="6" key="1">
    <citation type="journal article" date="2020" name="Stud. Mycol.">
        <title>101 Dothideomycetes genomes: a test case for predicting lifestyles and emergence of pathogens.</title>
        <authorList>
            <person name="Haridas S."/>
            <person name="Albert R."/>
            <person name="Binder M."/>
            <person name="Bloem J."/>
            <person name="Labutti K."/>
            <person name="Salamov A."/>
            <person name="Andreopoulos B."/>
            <person name="Baker S."/>
            <person name="Barry K."/>
            <person name="Bills G."/>
            <person name="Bluhm B."/>
            <person name="Cannon C."/>
            <person name="Castanera R."/>
            <person name="Culley D."/>
            <person name="Daum C."/>
            <person name="Ezra D."/>
            <person name="Gonzalez J."/>
            <person name="Henrissat B."/>
            <person name="Kuo A."/>
            <person name="Liang C."/>
            <person name="Lipzen A."/>
            <person name="Lutzoni F."/>
            <person name="Magnuson J."/>
            <person name="Mondo S."/>
            <person name="Nolan M."/>
            <person name="Ohm R."/>
            <person name="Pangilinan J."/>
            <person name="Park H.-J."/>
            <person name="Ramirez L."/>
            <person name="Alfaro M."/>
            <person name="Sun H."/>
            <person name="Tritt A."/>
            <person name="Yoshinaga Y."/>
            <person name="Zwiers L.-H."/>
            <person name="Turgeon B."/>
            <person name="Goodwin S."/>
            <person name="Spatafora J."/>
            <person name="Crous P."/>
            <person name="Grigoriev I."/>
        </authorList>
    </citation>
    <scope>NUCLEOTIDE SEQUENCE</scope>
    <source>
        <strain evidence="6">HMLAC05119</strain>
    </source>
</reference>
<evidence type="ECO:0000256" key="2">
    <source>
        <dbReference type="ARBA" id="ARBA00022801"/>
    </source>
</evidence>
<dbReference type="OrthoDB" id="9970295at2759"/>
<dbReference type="AlphaFoldDB" id="A0A6A5QK61"/>
<sequence length="440" mass="47462">MHSVVLACIGLLASSAKAALQIVPGATWTAHIQAHGGGILQVGQKWYWVGEDKTNGTAFINVNCYSSTNLVEWNYEGALLTRTASGDTGPSRVIERPKVIFNKKTSKYVLWMHIDSSNYGEAKIGVATSDGVCSKYTYIRSERPLGFESRDSGVYVDDDGKGYLLTEDRRNGLRINLLSDDYLTIVRNIYTWPEKYESPALIKKSGVYFMFASQLTGWNPNDNYYSTSTSLSGPWSGWKKFADSGSNTYASQTTFVLPVGDQYMYMGDRWVSSNLMRSTYVWLPLKIEGTTAGMKNAVNWILDTTSGNTASGADEKQYEGEAGMLSNGAKSQSCSGCSGGKAAGFIGGSSGGTVLLSNVQSASNVRTTLRIKRLNGDSSQRTANVSVNGKTQRVAFLPHGGGDPGSSVVHVDLEAGGNEVKISVQGAWGPDVDRVLVPQS</sequence>
<evidence type="ECO:0000256" key="1">
    <source>
        <dbReference type="ARBA" id="ARBA00009865"/>
    </source>
</evidence>
<feature type="chain" id="PRO_5025364103" evidence="5">
    <location>
        <begin position="19"/>
        <end position="440"/>
    </location>
</feature>
<evidence type="ECO:0000313" key="6">
    <source>
        <dbReference type="EMBL" id="KAF1914864.1"/>
    </source>
</evidence>
<keyword evidence="3 4" id="KW-0326">Glycosidase</keyword>
<dbReference type="Gene3D" id="2.115.10.20">
    <property type="entry name" value="Glycosyl hydrolase domain, family 43"/>
    <property type="match status" value="1"/>
</dbReference>
<protein>
    <submittedName>
        <fullName evidence="6">Galactan 1,3-beta-galactosidase</fullName>
    </submittedName>
</protein>
<dbReference type="SUPFAM" id="SSF75005">
    <property type="entry name" value="Arabinanase/levansucrase/invertase"/>
    <property type="match status" value="1"/>
</dbReference>
<keyword evidence="5" id="KW-0732">Signal</keyword>
<dbReference type="Gene3D" id="2.60.120.260">
    <property type="entry name" value="Galactose-binding domain-like"/>
    <property type="match status" value="1"/>
</dbReference>
<dbReference type="CDD" id="cd04081">
    <property type="entry name" value="CBM35_galactosidase-like"/>
    <property type="match status" value="1"/>
</dbReference>
<name>A0A6A5QK61_AMPQU</name>
<keyword evidence="2 4" id="KW-0378">Hydrolase</keyword>
<dbReference type="CDD" id="cd18821">
    <property type="entry name" value="GH43_Pc3Gal43A-like"/>
    <property type="match status" value="1"/>
</dbReference>
<proteinExistence type="inferred from homology"/>
<keyword evidence="7" id="KW-1185">Reference proteome</keyword>
<evidence type="ECO:0000256" key="3">
    <source>
        <dbReference type="ARBA" id="ARBA00023295"/>
    </source>
</evidence>
<comment type="similarity">
    <text evidence="1 4">Belongs to the glycosyl hydrolase 43 family.</text>
</comment>
<dbReference type="EMBL" id="ML979137">
    <property type="protein sequence ID" value="KAF1914864.1"/>
    <property type="molecule type" value="Genomic_DNA"/>
</dbReference>
<dbReference type="InterPro" id="IPR023296">
    <property type="entry name" value="Glyco_hydro_beta-prop_sf"/>
</dbReference>
<dbReference type="PANTHER" id="PTHR22925:SF3">
    <property type="entry name" value="GLYCOSYL HYDROLASE FAMILY PROTEIN 43"/>
    <property type="match status" value="1"/>
</dbReference>
<dbReference type="Proteomes" id="UP000800096">
    <property type="component" value="Unassembled WGS sequence"/>
</dbReference>
<organism evidence="6 7">
    <name type="scientific">Ampelomyces quisqualis</name>
    <name type="common">Powdery mildew agent</name>
    <dbReference type="NCBI Taxonomy" id="50730"/>
    <lineage>
        <taxon>Eukaryota</taxon>
        <taxon>Fungi</taxon>
        <taxon>Dikarya</taxon>
        <taxon>Ascomycota</taxon>
        <taxon>Pezizomycotina</taxon>
        <taxon>Dothideomycetes</taxon>
        <taxon>Pleosporomycetidae</taxon>
        <taxon>Pleosporales</taxon>
        <taxon>Pleosporineae</taxon>
        <taxon>Phaeosphaeriaceae</taxon>
        <taxon>Ampelomyces</taxon>
    </lineage>
</organism>
<feature type="signal peptide" evidence="5">
    <location>
        <begin position="1"/>
        <end position="18"/>
    </location>
</feature>
<dbReference type="PANTHER" id="PTHR22925">
    <property type="entry name" value="GLYCOSYL HYDROLASE 43 FAMILY MEMBER"/>
    <property type="match status" value="1"/>
</dbReference>
<dbReference type="Pfam" id="PF04616">
    <property type="entry name" value="Glyco_hydro_43"/>
    <property type="match status" value="1"/>
</dbReference>
<dbReference type="InterPro" id="IPR006710">
    <property type="entry name" value="Glyco_hydro_43"/>
</dbReference>
<dbReference type="GO" id="GO:0004553">
    <property type="term" value="F:hydrolase activity, hydrolyzing O-glycosyl compounds"/>
    <property type="evidence" value="ECO:0007669"/>
    <property type="project" value="InterPro"/>
</dbReference>
<evidence type="ECO:0000256" key="5">
    <source>
        <dbReference type="SAM" id="SignalP"/>
    </source>
</evidence>